<evidence type="ECO:0000256" key="1">
    <source>
        <dbReference type="ARBA" id="ARBA00001966"/>
    </source>
</evidence>
<proteinExistence type="inferred from homology"/>
<dbReference type="PANTHER" id="PTHR10762:SF2">
    <property type="entry name" value="2-(3-AMINO-3-CARBOXYPROPYL)HISTIDINE SYNTHASE SUBUNIT 2"/>
    <property type="match status" value="1"/>
</dbReference>
<dbReference type="FunCoup" id="A0A2P6P0J5">
    <property type="interactions" value="192"/>
</dbReference>
<dbReference type="InterPro" id="IPR016435">
    <property type="entry name" value="DPH1/DPH2"/>
</dbReference>
<comment type="pathway">
    <text evidence="2">Protein modification; peptidyl-diphthamide biosynthesis.</text>
</comment>
<dbReference type="PANTHER" id="PTHR10762">
    <property type="entry name" value="DIPHTHAMIDE BIOSYNTHESIS PROTEIN"/>
    <property type="match status" value="1"/>
</dbReference>
<accession>A0A2P6P0J5</accession>
<organism evidence="11 12">
    <name type="scientific">Planoprotostelium fungivorum</name>
    <dbReference type="NCBI Taxonomy" id="1890364"/>
    <lineage>
        <taxon>Eukaryota</taxon>
        <taxon>Amoebozoa</taxon>
        <taxon>Evosea</taxon>
        <taxon>Variosea</taxon>
        <taxon>Cavosteliida</taxon>
        <taxon>Cavosteliaceae</taxon>
        <taxon>Planoprotostelium</taxon>
    </lineage>
</organism>
<dbReference type="EMBL" id="MDYQ01000001">
    <property type="protein sequence ID" value="PRP89720.1"/>
    <property type="molecule type" value="Genomic_DNA"/>
</dbReference>
<evidence type="ECO:0000256" key="7">
    <source>
        <dbReference type="ARBA" id="ARBA00023014"/>
    </source>
</evidence>
<dbReference type="UniPathway" id="UPA00559"/>
<dbReference type="SFLD" id="SFLDS00032">
    <property type="entry name" value="Radical_SAM_3-amino-3-carboxyp"/>
    <property type="match status" value="1"/>
</dbReference>
<reference evidence="11 12" key="1">
    <citation type="journal article" date="2018" name="Genome Biol. Evol.">
        <title>Multiple Roots of Fruiting Body Formation in Amoebozoa.</title>
        <authorList>
            <person name="Hillmann F."/>
            <person name="Forbes G."/>
            <person name="Novohradska S."/>
            <person name="Ferling I."/>
            <person name="Riege K."/>
            <person name="Groth M."/>
            <person name="Westermann M."/>
            <person name="Marz M."/>
            <person name="Spaller T."/>
            <person name="Winckler T."/>
            <person name="Schaap P."/>
            <person name="Glockner G."/>
        </authorList>
    </citation>
    <scope>NUCLEOTIDE SEQUENCE [LARGE SCALE GENOMIC DNA]</scope>
    <source>
        <strain evidence="11 12">Jena</strain>
    </source>
</reference>
<keyword evidence="6" id="KW-0408">Iron</keyword>
<dbReference type="GO" id="GO:0017183">
    <property type="term" value="P:protein histidyl modification to diphthamide"/>
    <property type="evidence" value="ECO:0007669"/>
    <property type="project" value="UniProtKB-UniPathway"/>
</dbReference>
<dbReference type="GO" id="GO:0051536">
    <property type="term" value="F:iron-sulfur cluster binding"/>
    <property type="evidence" value="ECO:0007669"/>
    <property type="project" value="UniProtKB-KW"/>
</dbReference>
<dbReference type="Pfam" id="PF01866">
    <property type="entry name" value="Diphthamide_syn"/>
    <property type="match status" value="1"/>
</dbReference>
<evidence type="ECO:0000256" key="6">
    <source>
        <dbReference type="ARBA" id="ARBA00023004"/>
    </source>
</evidence>
<dbReference type="Gene3D" id="3.40.50.11840">
    <property type="entry name" value="Diphthamide synthesis DPH1/DPH2 domain 1"/>
    <property type="match status" value="1"/>
</dbReference>
<evidence type="ECO:0000256" key="8">
    <source>
        <dbReference type="ARBA" id="ARBA00032573"/>
    </source>
</evidence>
<evidence type="ECO:0000256" key="4">
    <source>
        <dbReference type="ARBA" id="ARBA00021914"/>
    </source>
</evidence>
<evidence type="ECO:0000256" key="9">
    <source>
        <dbReference type="ARBA" id="ARBA00032791"/>
    </source>
</evidence>
<dbReference type="InParanoid" id="A0A2P6P0J5"/>
<dbReference type="FunFam" id="3.40.50.11840:FF:000002">
    <property type="entry name" value="2-(3-amino-3-carboxypropyl)histidine synthase subunit 2"/>
    <property type="match status" value="1"/>
</dbReference>
<dbReference type="GO" id="GO:0046872">
    <property type="term" value="F:metal ion binding"/>
    <property type="evidence" value="ECO:0007669"/>
    <property type="project" value="UniProtKB-KW"/>
</dbReference>
<dbReference type="SFLD" id="SFLDG01121">
    <property type="entry name" value="Diphthamide_biosynthesis"/>
    <property type="match status" value="1"/>
</dbReference>
<protein>
    <recommendedName>
        <fullName evidence="4">2-(3-amino-3-carboxypropyl)histidine synthase subunit 2</fullName>
    </recommendedName>
    <alternativeName>
        <fullName evidence="8">Diphthamide biosynthesis protein 2</fullName>
    </alternativeName>
    <alternativeName>
        <fullName evidence="9">Diphtheria toxin resistance protein 2</fullName>
    </alternativeName>
</protein>
<dbReference type="AlphaFoldDB" id="A0A2P6P0J5"/>
<evidence type="ECO:0000256" key="10">
    <source>
        <dbReference type="SAM" id="MobiDB-lite"/>
    </source>
</evidence>
<comment type="cofactor">
    <cofactor evidence="1">
        <name>[4Fe-4S] cluster</name>
        <dbReference type="ChEBI" id="CHEBI:49883"/>
    </cofactor>
</comment>
<feature type="compositionally biased region" description="Polar residues" evidence="10">
    <location>
        <begin position="476"/>
        <end position="488"/>
    </location>
</feature>
<evidence type="ECO:0000256" key="2">
    <source>
        <dbReference type="ARBA" id="ARBA00005156"/>
    </source>
</evidence>
<dbReference type="STRING" id="1890364.A0A2P6P0J5"/>
<keyword evidence="7" id="KW-0411">Iron-sulfur</keyword>
<feature type="region of interest" description="Disordered" evidence="10">
    <location>
        <begin position="452"/>
        <end position="488"/>
    </location>
</feature>
<dbReference type="InterPro" id="IPR042263">
    <property type="entry name" value="DPH1/DPH2_1"/>
</dbReference>
<dbReference type="OrthoDB" id="449241at2759"/>
<comment type="similarity">
    <text evidence="3">Belongs to the DPH1/DPH2 family. DPH2 subfamily.</text>
</comment>
<sequence>MEHKARGQIFYEEDGNAIKRTVEVKSLGGNETVGASAYKSLCNGKADAPSFDEFYDISGTLACINQHSFERVALQFPDEMLGDAYEVSRLLSEGSKSSVFILGDTSYGSCCVDEVAGGHLNAQLIVHYGRSCLSRTSRIPVYYVFGRASIDTEDITQQMRDRFSDDNVTVFYDLLYEYAVEKMKERLSDRENIRWTRVKRGLCQPENGQPSTTSQIASQETCGKEGCCQSDAPRQAPTVNHDNRPDGLFGRTIDEDIDWYNAEAQDGRKILWIGQEGVTLNNIIMSLNRSKIYSYSPITRQLREEGVTVNRSLMKRYNLIQQVMDAQSVGIVVGTLGVGGYLKVIDQLKRWIRAADKKLYTFIVGKLNIAKMANFAEIDVFVLVACPENSLVDSRDFYKPIVTPFEVQIALQRGKEWSGKYVTDFSQVLRDAREETPSRDDDEDEDEMRFSIAEGRLKPNPKAQKSTERQDEMSLTERSQQNQLVSSWSHAGQVLAKRDYRGLEMNVGETVVQKATQGMSGLPMVYTKEKTEE</sequence>
<dbReference type="SFLD" id="SFLDF00408">
    <property type="entry name" value="Diphthamide_biosynthesis_famil"/>
    <property type="match status" value="1"/>
</dbReference>
<evidence type="ECO:0000256" key="3">
    <source>
        <dbReference type="ARBA" id="ARBA00006179"/>
    </source>
</evidence>
<comment type="caution">
    <text evidence="11">The sequence shown here is derived from an EMBL/GenBank/DDBJ whole genome shotgun (WGS) entry which is preliminary data.</text>
</comment>
<name>A0A2P6P0J5_9EUKA</name>
<evidence type="ECO:0000313" key="11">
    <source>
        <dbReference type="EMBL" id="PRP89720.1"/>
    </source>
</evidence>
<evidence type="ECO:0000256" key="5">
    <source>
        <dbReference type="ARBA" id="ARBA00022723"/>
    </source>
</evidence>
<evidence type="ECO:0000313" key="12">
    <source>
        <dbReference type="Proteomes" id="UP000241769"/>
    </source>
</evidence>
<dbReference type="NCBIfam" id="TIGR00322">
    <property type="entry name" value="diphth2_R"/>
    <property type="match status" value="1"/>
</dbReference>
<keyword evidence="5" id="KW-0479">Metal-binding</keyword>
<dbReference type="InterPro" id="IPR042265">
    <property type="entry name" value="DPH1/DPH2_3"/>
</dbReference>
<dbReference type="Gene3D" id="3.40.50.11860">
    <property type="entry name" value="Diphthamide synthesis DPH1/DPH2 domain 3"/>
    <property type="match status" value="1"/>
</dbReference>
<dbReference type="FunFam" id="3.40.50.11860:FF:000001">
    <property type="entry name" value="2-(3-amino-3-carboxypropyl)histidine synthase subunit 2"/>
    <property type="match status" value="1"/>
</dbReference>
<gene>
    <name evidence="11" type="ORF">PROFUN_00062</name>
</gene>
<dbReference type="GO" id="GO:0090560">
    <property type="term" value="F:2-(3-amino-3-carboxypropyl)histidine synthase activity"/>
    <property type="evidence" value="ECO:0007669"/>
    <property type="project" value="InterPro"/>
</dbReference>
<keyword evidence="12" id="KW-1185">Reference proteome</keyword>
<dbReference type="Proteomes" id="UP000241769">
    <property type="component" value="Unassembled WGS sequence"/>
</dbReference>